<feature type="compositionally biased region" description="Polar residues" evidence="3">
    <location>
        <begin position="678"/>
        <end position="690"/>
    </location>
</feature>
<feature type="compositionally biased region" description="Basic and acidic residues" evidence="3">
    <location>
        <begin position="722"/>
        <end position="737"/>
    </location>
</feature>
<feature type="region of interest" description="Disordered" evidence="3">
    <location>
        <begin position="561"/>
        <end position="824"/>
    </location>
</feature>
<protein>
    <recommendedName>
        <fullName evidence="4">HD domain-containing protein</fullName>
    </recommendedName>
</protein>
<dbReference type="EMBL" id="LHPF02000058">
    <property type="protein sequence ID" value="PSC67459.1"/>
    <property type="molecule type" value="Genomic_DNA"/>
</dbReference>
<dbReference type="CDD" id="cd22284">
    <property type="entry name" value="HD_CCDC61_N"/>
    <property type="match status" value="1"/>
</dbReference>
<dbReference type="Proteomes" id="UP000239649">
    <property type="component" value="Unassembled WGS sequence"/>
</dbReference>
<dbReference type="AlphaFoldDB" id="A0A2P6V040"/>
<dbReference type="InterPro" id="IPR006674">
    <property type="entry name" value="HD_domain"/>
</dbReference>
<dbReference type="PANTHER" id="PTHR11845">
    <property type="entry name" value="5'-DEOXYNUCLEOTIDASE HDDC2"/>
    <property type="match status" value="1"/>
</dbReference>
<dbReference type="OrthoDB" id="515112at2759"/>
<evidence type="ECO:0000313" key="5">
    <source>
        <dbReference type="EMBL" id="PSC67459.1"/>
    </source>
</evidence>
<feature type="domain" description="HD" evidence="4">
    <location>
        <begin position="1"/>
        <end position="132"/>
    </location>
</feature>
<dbReference type="SUPFAM" id="SSF109604">
    <property type="entry name" value="HD-domain/PDEase-like"/>
    <property type="match status" value="1"/>
</dbReference>
<feature type="compositionally biased region" description="Low complexity" evidence="3">
    <location>
        <begin position="791"/>
        <end position="804"/>
    </location>
</feature>
<evidence type="ECO:0000256" key="2">
    <source>
        <dbReference type="ARBA" id="ARBA00022801"/>
    </source>
</evidence>
<feature type="compositionally biased region" description="Low complexity" evidence="3">
    <location>
        <begin position="413"/>
        <end position="425"/>
    </location>
</feature>
<evidence type="ECO:0000256" key="3">
    <source>
        <dbReference type="SAM" id="MobiDB-lite"/>
    </source>
</evidence>
<proteinExistence type="predicted"/>
<name>A0A2P6V040_9CHLO</name>
<dbReference type="Gene3D" id="1.10.3210.10">
    <property type="entry name" value="Hypothetical protein af1432"/>
    <property type="match status" value="1"/>
</dbReference>
<feature type="compositionally biased region" description="Basic and acidic residues" evidence="3">
    <location>
        <begin position="631"/>
        <end position="655"/>
    </location>
</feature>
<organism evidence="5 6">
    <name type="scientific">Micractinium conductrix</name>
    <dbReference type="NCBI Taxonomy" id="554055"/>
    <lineage>
        <taxon>Eukaryota</taxon>
        <taxon>Viridiplantae</taxon>
        <taxon>Chlorophyta</taxon>
        <taxon>core chlorophytes</taxon>
        <taxon>Trebouxiophyceae</taxon>
        <taxon>Chlorellales</taxon>
        <taxon>Chlorellaceae</taxon>
        <taxon>Chlorella clade</taxon>
        <taxon>Micractinium</taxon>
    </lineage>
</organism>
<feature type="compositionally biased region" description="Low complexity" evidence="3">
    <location>
        <begin position="574"/>
        <end position="585"/>
    </location>
</feature>
<evidence type="ECO:0000259" key="4">
    <source>
        <dbReference type="Pfam" id="PF13023"/>
    </source>
</evidence>
<dbReference type="PANTHER" id="PTHR11845:SF13">
    <property type="entry name" value="5'-DEOXYNUCLEOTIDASE HDDC2"/>
    <property type="match status" value="1"/>
</dbReference>
<gene>
    <name evidence="5" type="ORF">C2E20_8860</name>
</gene>
<evidence type="ECO:0000256" key="1">
    <source>
        <dbReference type="ARBA" id="ARBA00022723"/>
    </source>
</evidence>
<keyword evidence="1" id="KW-0479">Metal-binding</keyword>
<dbReference type="Pfam" id="PF13023">
    <property type="entry name" value="HD_3"/>
    <property type="match status" value="1"/>
</dbReference>
<keyword evidence="6" id="KW-1185">Reference proteome</keyword>
<reference evidence="5 6" key="1">
    <citation type="journal article" date="2018" name="Plant J.">
        <title>Genome sequences of Chlorella sorokiniana UTEX 1602 and Micractinium conductrix SAG 241.80: implications to maltose excretion by a green alga.</title>
        <authorList>
            <person name="Arriola M.B."/>
            <person name="Velmurugan N."/>
            <person name="Zhang Y."/>
            <person name="Plunkett M.H."/>
            <person name="Hondzo H."/>
            <person name="Barney B.M."/>
        </authorList>
    </citation>
    <scope>NUCLEOTIDE SEQUENCE [LARGE SCALE GENOMIC DNA]</scope>
    <source>
        <strain evidence="5 6">SAG 241.80</strain>
    </source>
</reference>
<dbReference type="STRING" id="554055.A0A2P6V040"/>
<dbReference type="InterPro" id="IPR049733">
    <property type="entry name" value="CCDC61_N"/>
</dbReference>
<comment type="caution">
    <text evidence="5">The sequence shown here is derived from an EMBL/GenBank/DDBJ whole genome shotgun (WGS) entry which is preliminary data.</text>
</comment>
<sequence>MYRMGLMAMLVQGTEYDYHRCMKLALVHDVAEAIVGDITPTCGVSDADKHALEAAAVQRIKGMLGGTGSLAAEEIEALWHEYEAGESQEARLVKDFDKLEMILQAVEYEGAQPGMVLQEFFDSTAEKTKDHWQAKAGLGGCMLCSLAVAARRLPNAAPQPVCASHVGGPAPPGEPERRHHKFADGQPASGGAAGEDLEGGSGRRPTAITAIAQLNEDEFRAPPPRGPMESSGGFPAPVEAVTAELTFDAAAYIVSARCVGGDTLEVAVELKEDASTWSASFPAKYVEEIAAKTGSFKRFPVFVKMLLSALCQASDSVFVDLLTYGDLELLRSKRASAGGGTSAAAAAQPPQPAAQHSNKRYLILTYAAEFDRVHYPMPLQFEEHPDPRRLRATIRTLRAQLATATLRGGGAGMRRSASASASASSPQLKQLREENATLRERLAAIEGSSSGSALAADVQALAADAQETVRDARALRRERDALLARAQQAEAALEGERNLHRRELRRRAKEVADAECELAAAKEHIRELRLKCRELVAELDLAQRRAAVANMSASMRPQAGHILPASAGRGGAAGASRGVSPAGSRYHSRDASPAPIRRAPLPGQGGRSRSAEPSRLGSRPTSRPISAGRFDPTEFVKAKREREREAQRRLDEMRRMARMQAPGGSRAGSLPGSRAPSMPSSRHSTPQRSRVPSRDPSADRAQQRAARDRSVERSWQAALGNDPRERGAAVRSTERLRAAAISTTTPRGAAPTFPPRDQRAASPGRALQEVRQRLQHYAHQQTGGSGGGRVGRSSPRAAQQQQQRDVQEVTAAGESPKARMPHTGDHYADASAEIADIDSRLQSLQHFLRSAKAGQAVTAPA</sequence>
<dbReference type="InterPro" id="IPR039356">
    <property type="entry name" value="YfbR/HDDC2"/>
</dbReference>
<dbReference type="GO" id="GO:0005737">
    <property type="term" value="C:cytoplasm"/>
    <property type="evidence" value="ECO:0007669"/>
    <property type="project" value="TreeGrafter"/>
</dbReference>
<evidence type="ECO:0000313" key="6">
    <source>
        <dbReference type="Proteomes" id="UP000239649"/>
    </source>
</evidence>
<feature type="region of interest" description="Disordered" evidence="3">
    <location>
        <begin position="408"/>
        <end position="429"/>
    </location>
</feature>
<dbReference type="GO" id="GO:0002953">
    <property type="term" value="F:5'-deoxynucleotidase activity"/>
    <property type="evidence" value="ECO:0007669"/>
    <property type="project" value="InterPro"/>
</dbReference>
<feature type="compositionally biased region" description="Basic and acidic residues" evidence="3">
    <location>
        <begin position="692"/>
        <end position="712"/>
    </location>
</feature>
<dbReference type="GO" id="GO:0046872">
    <property type="term" value="F:metal ion binding"/>
    <property type="evidence" value="ECO:0007669"/>
    <property type="project" value="UniProtKB-KW"/>
</dbReference>
<keyword evidence="2" id="KW-0378">Hydrolase</keyword>
<accession>A0A2P6V040</accession>
<feature type="region of interest" description="Disordered" evidence="3">
    <location>
        <begin position="158"/>
        <end position="203"/>
    </location>
</feature>